<evidence type="ECO:0000256" key="2">
    <source>
        <dbReference type="ARBA" id="ARBA00022630"/>
    </source>
</evidence>
<dbReference type="VEuPathDB" id="CryptoDB:Vbra_6194"/>
<name>A0A0G4GCE7_VITBC</name>
<evidence type="ECO:0000256" key="5">
    <source>
        <dbReference type="ARBA" id="ARBA00023002"/>
    </source>
</evidence>
<dbReference type="STRING" id="1169540.A0A0G4GCE7"/>
<gene>
    <name evidence="6" type="ORF">Vbra_6194</name>
</gene>
<dbReference type="Gene3D" id="3.50.50.60">
    <property type="entry name" value="FAD/NAD(P)-binding domain"/>
    <property type="match status" value="2"/>
</dbReference>
<evidence type="ECO:0000256" key="4">
    <source>
        <dbReference type="ARBA" id="ARBA00022857"/>
    </source>
</evidence>
<dbReference type="Pfam" id="PF00743">
    <property type="entry name" value="FMO-like"/>
    <property type="match status" value="1"/>
</dbReference>
<sequence length="448" mass="49704">MCNGDDSKSVAVLGAGGGGLVAARLLRDAGFRVKVFEASDQIGGVWVYSDSPTRGALYKSLHTNLPKEVMAYSDFPFDAALPSFMKHEDVLNYLQAYARHFNLYHMIALSTPVRSAEYVPGTDWQGDGGRPPGRWLVNGEEVFGALVVANGHYNVPHYPPLLKNDFTGVAIHSKEYRSPSPFANKRVLLVGEGRSGKDLVWELHSLARKVVWSGTSFSDPDAAASARGKLPSSVWPVGRLEGLDKGGRYIVKGAAGELVTSQDTVDAVIYATGYKFDFPFFSESSGLFPSECTMRSPEGAFRESLHLHLFHRKHPSSLFFLGLPEFGPGIFKVMEHQTKAIIAVMKGHVSTEDLASLDIRCSFPYGHMRDDIFPYCVMLDSLPAGTHRSFPDDHWQVKLPRDIEVRMEVARDTREARASMPQRYRDRNYRIIESDGVEGGITWEVVVE</sequence>
<proteinExistence type="inferred from homology"/>
<dbReference type="GO" id="GO:0050660">
    <property type="term" value="F:flavin adenine dinucleotide binding"/>
    <property type="evidence" value="ECO:0007669"/>
    <property type="project" value="InterPro"/>
</dbReference>
<keyword evidence="5" id="KW-0560">Oxidoreductase</keyword>
<dbReference type="Proteomes" id="UP000041254">
    <property type="component" value="Unassembled WGS sequence"/>
</dbReference>
<accession>A0A0G4GCE7</accession>
<evidence type="ECO:0000256" key="3">
    <source>
        <dbReference type="ARBA" id="ARBA00022827"/>
    </source>
</evidence>
<evidence type="ECO:0000256" key="1">
    <source>
        <dbReference type="ARBA" id="ARBA00009183"/>
    </source>
</evidence>
<keyword evidence="2" id="KW-0285">Flavoprotein</keyword>
<dbReference type="InterPro" id="IPR050346">
    <property type="entry name" value="FMO-like"/>
</dbReference>
<keyword evidence="3" id="KW-0274">FAD</keyword>
<dbReference type="OrthoDB" id="413515at2759"/>
<keyword evidence="7" id="KW-1185">Reference proteome</keyword>
<evidence type="ECO:0000313" key="7">
    <source>
        <dbReference type="Proteomes" id="UP000041254"/>
    </source>
</evidence>
<dbReference type="InterPro" id="IPR020946">
    <property type="entry name" value="Flavin_mOase-like"/>
</dbReference>
<dbReference type="InParanoid" id="A0A0G4GCE7"/>
<keyword evidence="4" id="KW-0521">NADP</keyword>
<dbReference type="PRINTS" id="PR00370">
    <property type="entry name" value="FMOXYGENASE"/>
</dbReference>
<dbReference type="GO" id="GO:0004499">
    <property type="term" value="F:N,N-dimethylaniline monooxygenase activity"/>
    <property type="evidence" value="ECO:0007669"/>
    <property type="project" value="InterPro"/>
</dbReference>
<dbReference type="AlphaFoldDB" id="A0A0G4GCE7"/>
<dbReference type="OMA" id="MVTPLWK"/>
<dbReference type="InterPro" id="IPR000960">
    <property type="entry name" value="Flavin_mOase"/>
</dbReference>
<dbReference type="GO" id="GO:0050661">
    <property type="term" value="F:NADP binding"/>
    <property type="evidence" value="ECO:0007669"/>
    <property type="project" value="InterPro"/>
</dbReference>
<protein>
    <recommendedName>
        <fullName evidence="8">Flavin-containing monooxygenase</fullName>
    </recommendedName>
</protein>
<evidence type="ECO:0000313" key="6">
    <source>
        <dbReference type="EMBL" id="CEM26657.1"/>
    </source>
</evidence>
<dbReference type="InterPro" id="IPR036188">
    <property type="entry name" value="FAD/NAD-bd_sf"/>
</dbReference>
<dbReference type="PhylomeDB" id="A0A0G4GCE7"/>
<comment type="similarity">
    <text evidence="1">Belongs to the FMO family.</text>
</comment>
<dbReference type="PANTHER" id="PTHR23023">
    <property type="entry name" value="DIMETHYLANILINE MONOOXYGENASE"/>
    <property type="match status" value="1"/>
</dbReference>
<dbReference type="SUPFAM" id="SSF51905">
    <property type="entry name" value="FAD/NAD(P)-binding domain"/>
    <property type="match status" value="1"/>
</dbReference>
<evidence type="ECO:0008006" key="8">
    <source>
        <dbReference type="Google" id="ProtNLM"/>
    </source>
</evidence>
<reference evidence="6 7" key="1">
    <citation type="submission" date="2014-11" db="EMBL/GenBank/DDBJ databases">
        <authorList>
            <person name="Zhu J."/>
            <person name="Qi W."/>
            <person name="Song R."/>
        </authorList>
    </citation>
    <scope>NUCLEOTIDE SEQUENCE [LARGE SCALE GENOMIC DNA]</scope>
</reference>
<dbReference type="EMBL" id="CDMY01000623">
    <property type="protein sequence ID" value="CEM26657.1"/>
    <property type="molecule type" value="Genomic_DNA"/>
</dbReference>
<organism evidence="6 7">
    <name type="scientific">Vitrella brassicaformis (strain CCMP3155)</name>
    <dbReference type="NCBI Taxonomy" id="1169540"/>
    <lineage>
        <taxon>Eukaryota</taxon>
        <taxon>Sar</taxon>
        <taxon>Alveolata</taxon>
        <taxon>Colpodellida</taxon>
        <taxon>Vitrellaceae</taxon>
        <taxon>Vitrella</taxon>
    </lineage>
</organism>